<keyword evidence="4" id="KW-0804">Transcription</keyword>
<dbReference type="PANTHER" id="PTHR34067:SF20">
    <property type="entry name" value="OS08G0206700 PROTEIN"/>
    <property type="match status" value="1"/>
</dbReference>
<dbReference type="InterPro" id="IPR038945">
    <property type="entry name" value="MBD13-like"/>
</dbReference>
<dbReference type="InterPro" id="IPR001739">
    <property type="entry name" value="Methyl_CpG_DNA-bd"/>
</dbReference>
<keyword evidence="3" id="KW-0238">DNA-binding</keyword>
<comment type="caution">
    <text evidence="8">The sequence shown here is derived from an EMBL/GenBank/DDBJ whole genome shotgun (WGS) entry which is preliminary data.</text>
</comment>
<dbReference type="GO" id="GO:0005634">
    <property type="term" value="C:nucleus"/>
    <property type="evidence" value="ECO:0007669"/>
    <property type="project" value="UniProtKB-SubCell"/>
</dbReference>
<feature type="domain" description="MBD" evidence="7">
    <location>
        <begin position="25"/>
        <end position="104"/>
    </location>
</feature>
<feature type="compositionally biased region" description="Polar residues" evidence="6">
    <location>
        <begin position="223"/>
        <end position="235"/>
    </location>
</feature>
<comment type="subcellular location">
    <subcellularLocation>
        <location evidence="1">Nucleus</location>
    </subcellularLocation>
</comment>
<evidence type="ECO:0000256" key="6">
    <source>
        <dbReference type="SAM" id="MobiDB-lite"/>
    </source>
</evidence>
<proteinExistence type="predicted"/>
<evidence type="ECO:0000256" key="4">
    <source>
        <dbReference type="ARBA" id="ARBA00023163"/>
    </source>
</evidence>
<dbReference type="InterPro" id="IPR016177">
    <property type="entry name" value="DNA-bd_dom_sf"/>
</dbReference>
<dbReference type="EMBL" id="PQIB02000015">
    <property type="protein sequence ID" value="RLM64524.1"/>
    <property type="molecule type" value="Genomic_DNA"/>
</dbReference>
<feature type="compositionally biased region" description="Polar residues" evidence="6">
    <location>
        <begin position="119"/>
        <end position="138"/>
    </location>
</feature>
<dbReference type="Proteomes" id="UP000275267">
    <property type="component" value="Unassembled WGS sequence"/>
</dbReference>
<evidence type="ECO:0000259" key="7">
    <source>
        <dbReference type="PROSITE" id="PS50982"/>
    </source>
</evidence>
<reference evidence="9" key="1">
    <citation type="journal article" date="2019" name="Nat. Commun.">
        <title>The genome of broomcorn millet.</title>
        <authorList>
            <person name="Zou C."/>
            <person name="Miki D."/>
            <person name="Li D."/>
            <person name="Tang Q."/>
            <person name="Xiao L."/>
            <person name="Rajput S."/>
            <person name="Deng P."/>
            <person name="Jia W."/>
            <person name="Huang R."/>
            <person name="Zhang M."/>
            <person name="Sun Y."/>
            <person name="Hu J."/>
            <person name="Fu X."/>
            <person name="Schnable P.S."/>
            <person name="Li F."/>
            <person name="Zhang H."/>
            <person name="Feng B."/>
            <person name="Zhu X."/>
            <person name="Liu R."/>
            <person name="Schnable J.C."/>
            <person name="Zhu J.-K."/>
            <person name="Zhang H."/>
        </authorList>
    </citation>
    <scope>NUCLEOTIDE SEQUENCE [LARGE SCALE GENOMIC DNA]</scope>
</reference>
<dbReference type="Pfam" id="PF01429">
    <property type="entry name" value="MBD"/>
    <property type="match status" value="1"/>
</dbReference>
<gene>
    <name evidence="8" type="ORF">C2845_PM16G19970</name>
</gene>
<evidence type="ECO:0000256" key="2">
    <source>
        <dbReference type="ARBA" id="ARBA00023015"/>
    </source>
</evidence>
<keyword evidence="9" id="KW-1185">Reference proteome</keyword>
<evidence type="ECO:0000313" key="8">
    <source>
        <dbReference type="EMBL" id="RLM64524.1"/>
    </source>
</evidence>
<dbReference type="SUPFAM" id="SSF54171">
    <property type="entry name" value="DNA-binding domain"/>
    <property type="match status" value="1"/>
</dbReference>
<feature type="compositionally biased region" description="Basic and acidic residues" evidence="6">
    <location>
        <begin position="162"/>
        <end position="180"/>
    </location>
</feature>
<protein>
    <submittedName>
        <fullName evidence="8">Methyl-CpG-binding domain-containing protein 13-like isoform X1</fullName>
    </submittedName>
</protein>
<feature type="region of interest" description="Disordered" evidence="6">
    <location>
        <begin position="93"/>
        <end position="270"/>
    </location>
</feature>
<feature type="non-terminal residue" evidence="8">
    <location>
        <position position="1"/>
    </location>
</feature>
<feature type="compositionally biased region" description="Basic and acidic residues" evidence="6">
    <location>
        <begin position="94"/>
        <end position="118"/>
    </location>
</feature>
<keyword evidence="5" id="KW-0539">Nucleus</keyword>
<dbReference type="STRING" id="4540.A0A3L6PTC0"/>
<name>A0A3L6PTC0_PANMI</name>
<evidence type="ECO:0000313" key="9">
    <source>
        <dbReference type="Proteomes" id="UP000275267"/>
    </source>
</evidence>
<sequence>IDSREGSHSITQSEIVLAKPTAMADGKYEPTGEGLPDGWLKERRPRKNRYGSRIKGDMFYIDPINGYEFRSLKDVYRYLESEDISQCVTLPNKRKIEDLHTAGDQSDRTGNPSDHKQPDTANESNQYDIPRGTNTLRNVQRETVRVEATESKSIQLGSIEHTPGKDESVTRTGENVEQKTKEKKRKTKPVKGIATPLRSSPRLAALKISQEANNNAPRDEPISTHSDITNQSQKKQVQKPRRKANSSVLSEMKDGTPTASSSEKFEDKYPSVPNQVQGASVPHSSGDVGCHNAPAETPVLAQQVGQGETSDNMPGSALSTLFRHVWSDPCLVFAFRTLMGDIPVLNDTLAYRSSAYDGNRNYFIPPQNLNKGAATNWSSSAYDGNRNQMQVNHVGLSVPRPSDKFYGSGWFPPQ</sequence>
<evidence type="ECO:0000256" key="5">
    <source>
        <dbReference type="ARBA" id="ARBA00023242"/>
    </source>
</evidence>
<organism evidence="8 9">
    <name type="scientific">Panicum miliaceum</name>
    <name type="common">Proso millet</name>
    <name type="synonym">Broomcorn millet</name>
    <dbReference type="NCBI Taxonomy" id="4540"/>
    <lineage>
        <taxon>Eukaryota</taxon>
        <taxon>Viridiplantae</taxon>
        <taxon>Streptophyta</taxon>
        <taxon>Embryophyta</taxon>
        <taxon>Tracheophyta</taxon>
        <taxon>Spermatophyta</taxon>
        <taxon>Magnoliopsida</taxon>
        <taxon>Liliopsida</taxon>
        <taxon>Poales</taxon>
        <taxon>Poaceae</taxon>
        <taxon>PACMAD clade</taxon>
        <taxon>Panicoideae</taxon>
        <taxon>Panicodae</taxon>
        <taxon>Paniceae</taxon>
        <taxon>Panicinae</taxon>
        <taxon>Panicum</taxon>
        <taxon>Panicum sect. Panicum</taxon>
    </lineage>
</organism>
<feature type="region of interest" description="Disordered" evidence="6">
    <location>
        <begin position="21"/>
        <end position="47"/>
    </location>
</feature>
<dbReference type="AlphaFoldDB" id="A0A3L6PTC0"/>
<feature type="compositionally biased region" description="Basic and acidic residues" evidence="6">
    <location>
        <begin position="139"/>
        <end position="150"/>
    </location>
</feature>
<dbReference type="GO" id="GO:0003677">
    <property type="term" value="F:DNA binding"/>
    <property type="evidence" value="ECO:0007669"/>
    <property type="project" value="UniProtKB-KW"/>
</dbReference>
<dbReference type="OrthoDB" id="10072024at2759"/>
<evidence type="ECO:0000256" key="3">
    <source>
        <dbReference type="ARBA" id="ARBA00023125"/>
    </source>
</evidence>
<dbReference type="PROSITE" id="PS50982">
    <property type="entry name" value="MBD"/>
    <property type="match status" value="1"/>
</dbReference>
<evidence type="ECO:0000256" key="1">
    <source>
        <dbReference type="ARBA" id="ARBA00004123"/>
    </source>
</evidence>
<dbReference type="Gene3D" id="3.30.890.10">
    <property type="entry name" value="Methyl-cpg-binding Protein 2, Chain A"/>
    <property type="match status" value="1"/>
</dbReference>
<dbReference type="PANTHER" id="PTHR34067">
    <property type="entry name" value="OS04G0193200 PROTEIN"/>
    <property type="match status" value="1"/>
</dbReference>
<accession>A0A3L6PTC0</accession>
<keyword evidence="2" id="KW-0805">Transcription regulation</keyword>